<evidence type="ECO:0000256" key="1">
    <source>
        <dbReference type="SAM" id="MobiDB-lite"/>
    </source>
</evidence>
<reference evidence="2 3" key="1">
    <citation type="submission" date="2021-05" db="EMBL/GenBank/DDBJ databases">
        <authorList>
            <person name="Zahm M."/>
            <person name="Klopp C."/>
            <person name="Cabau C."/>
            <person name="Kuhl H."/>
            <person name="Suciu R."/>
            <person name="Ciorpac M."/>
            <person name="Holostenco D."/>
            <person name="Gessner J."/>
            <person name="Wuertz S."/>
            <person name="Hohne C."/>
            <person name="Stock M."/>
            <person name="Gislard M."/>
            <person name="Lluch J."/>
            <person name="Milhes M."/>
            <person name="Lampietro C."/>
            <person name="Lopez Roques C."/>
            <person name="Donnadieu C."/>
            <person name="Du K."/>
            <person name="Schartl M."/>
            <person name="Guiguen Y."/>
        </authorList>
    </citation>
    <scope>NUCLEOTIDE SEQUENCE [LARGE SCALE GENOMIC DNA]</scope>
    <source>
        <strain evidence="2">Hh-F2</strain>
        <tissue evidence="2">Blood</tissue>
    </source>
</reference>
<evidence type="ECO:0000313" key="3">
    <source>
        <dbReference type="Proteomes" id="UP001369086"/>
    </source>
</evidence>
<comment type="caution">
    <text evidence="2">The sequence shown here is derived from an EMBL/GenBank/DDBJ whole genome shotgun (WGS) entry which is preliminary data.</text>
</comment>
<feature type="compositionally biased region" description="Acidic residues" evidence="1">
    <location>
        <begin position="69"/>
        <end position="78"/>
    </location>
</feature>
<name>A0ABR0Y7R7_HUSHU</name>
<dbReference type="Proteomes" id="UP001369086">
    <property type="component" value="Unassembled WGS sequence"/>
</dbReference>
<proteinExistence type="predicted"/>
<feature type="compositionally biased region" description="Basic and acidic residues" evidence="1">
    <location>
        <begin position="79"/>
        <end position="94"/>
    </location>
</feature>
<organism evidence="2 3">
    <name type="scientific">Huso huso</name>
    <name type="common">Beluga</name>
    <name type="synonym">Acipenser huso</name>
    <dbReference type="NCBI Taxonomy" id="61971"/>
    <lineage>
        <taxon>Eukaryota</taxon>
        <taxon>Metazoa</taxon>
        <taxon>Chordata</taxon>
        <taxon>Craniata</taxon>
        <taxon>Vertebrata</taxon>
        <taxon>Euteleostomi</taxon>
        <taxon>Actinopterygii</taxon>
        <taxon>Chondrostei</taxon>
        <taxon>Acipenseriformes</taxon>
        <taxon>Acipenseridae</taxon>
        <taxon>Huso</taxon>
    </lineage>
</organism>
<keyword evidence="3" id="KW-1185">Reference proteome</keyword>
<gene>
    <name evidence="2" type="ORF">HHUSO_G33454</name>
</gene>
<accession>A0ABR0Y7R7</accession>
<dbReference type="EMBL" id="JAHFZB010000043">
    <property type="protein sequence ID" value="KAK6468654.1"/>
    <property type="molecule type" value="Genomic_DNA"/>
</dbReference>
<sequence>MKTNIIKELQWQLSRLTEERVSPPVDVSRLPPLSSSPEQLLSLTSSLLKHWLRIHSTLTHSCEGREGEGTEWEGEAEAGPERGTEEEGARESERKRHKGFPVTESPAGQAAVLQRTQMAVICLATAVHWMGL</sequence>
<protein>
    <submittedName>
        <fullName evidence="2">Uncharacterized protein</fullName>
    </submittedName>
</protein>
<feature type="region of interest" description="Disordered" evidence="1">
    <location>
        <begin position="60"/>
        <end position="109"/>
    </location>
</feature>
<evidence type="ECO:0000313" key="2">
    <source>
        <dbReference type="EMBL" id="KAK6468654.1"/>
    </source>
</evidence>